<keyword evidence="2" id="KW-1185">Reference proteome</keyword>
<reference evidence="1 2" key="1">
    <citation type="submission" date="2023-07" db="EMBL/GenBank/DDBJ databases">
        <title>Genomic Encyclopedia of Type Strains, Phase IV (KMG-IV): sequencing the most valuable type-strain genomes for metagenomic binning, comparative biology and taxonomic classification.</title>
        <authorList>
            <person name="Goeker M."/>
        </authorList>
    </citation>
    <scope>NUCLEOTIDE SEQUENCE [LARGE SCALE GENOMIC DNA]</scope>
    <source>
        <strain evidence="1 2">DSM 19619</strain>
    </source>
</reference>
<proteinExistence type="predicted"/>
<sequence>MDTRIEEISLSLEALARRTPDRSDLFRQATASHPDASPVEMRRAALYAVTDPDRSDTELTLRLYDLAHAFRQ</sequence>
<evidence type="ECO:0000313" key="1">
    <source>
        <dbReference type="EMBL" id="MDQ0474951.1"/>
    </source>
</evidence>
<organism evidence="1 2">
    <name type="scientific">Labrys wisconsinensis</name>
    <dbReference type="NCBI Taxonomy" id="425677"/>
    <lineage>
        <taxon>Bacteria</taxon>
        <taxon>Pseudomonadati</taxon>
        <taxon>Pseudomonadota</taxon>
        <taxon>Alphaproteobacteria</taxon>
        <taxon>Hyphomicrobiales</taxon>
        <taxon>Xanthobacteraceae</taxon>
        <taxon>Labrys</taxon>
    </lineage>
</organism>
<protein>
    <submittedName>
        <fullName evidence="1">Uncharacterized protein</fullName>
    </submittedName>
</protein>
<name>A0ABU0JKZ0_9HYPH</name>
<dbReference type="RefSeq" id="WP_307285448.1">
    <property type="nucleotide sequence ID" value="NZ_JAUSVX010000028.1"/>
</dbReference>
<evidence type="ECO:0000313" key="2">
    <source>
        <dbReference type="Proteomes" id="UP001242480"/>
    </source>
</evidence>
<comment type="caution">
    <text evidence="1">The sequence shown here is derived from an EMBL/GenBank/DDBJ whole genome shotgun (WGS) entry which is preliminary data.</text>
</comment>
<gene>
    <name evidence="1" type="ORF">QO011_007993</name>
</gene>
<dbReference type="EMBL" id="JAUSVX010000028">
    <property type="protein sequence ID" value="MDQ0474951.1"/>
    <property type="molecule type" value="Genomic_DNA"/>
</dbReference>
<dbReference type="Proteomes" id="UP001242480">
    <property type="component" value="Unassembled WGS sequence"/>
</dbReference>
<accession>A0ABU0JKZ0</accession>